<keyword evidence="2 5" id="KW-0238">DNA-binding</keyword>
<organism evidence="8 9">
    <name type="scientific">Syphacia muris</name>
    <dbReference type="NCBI Taxonomy" id="451379"/>
    <lineage>
        <taxon>Eukaryota</taxon>
        <taxon>Metazoa</taxon>
        <taxon>Ecdysozoa</taxon>
        <taxon>Nematoda</taxon>
        <taxon>Chromadorea</taxon>
        <taxon>Rhabditida</taxon>
        <taxon>Spirurina</taxon>
        <taxon>Oxyuridomorpha</taxon>
        <taxon>Oxyuroidea</taxon>
        <taxon>Oxyuridae</taxon>
        <taxon>Syphacia</taxon>
    </lineage>
</organism>
<comment type="caution">
    <text evidence="5">Lacks conserved residue(s) required for the propagation of feature annotation.</text>
</comment>
<reference evidence="9" key="1">
    <citation type="submission" date="2017-02" db="UniProtKB">
        <authorList>
            <consortium name="WormBaseParasite"/>
        </authorList>
    </citation>
    <scope>IDENTIFICATION</scope>
</reference>
<feature type="region of interest" description="Disordered" evidence="6">
    <location>
        <begin position="270"/>
        <end position="311"/>
    </location>
</feature>
<comment type="subcellular location">
    <subcellularLocation>
        <location evidence="5">Nucleus</location>
    </subcellularLocation>
</comment>
<dbReference type="GO" id="GO:0005634">
    <property type="term" value="C:nucleus"/>
    <property type="evidence" value="ECO:0007669"/>
    <property type="project" value="UniProtKB-SubCell"/>
</dbReference>
<dbReference type="GO" id="GO:0000785">
    <property type="term" value="C:chromatin"/>
    <property type="evidence" value="ECO:0007669"/>
    <property type="project" value="TreeGrafter"/>
</dbReference>
<protein>
    <submittedName>
        <fullName evidence="9">T-box domain-containing protein</fullName>
    </submittedName>
</protein>
<feature type="domain" description="T-box" evidence="7">
    <location>
        <begin position="1"/>
        <end position="61"/>
    </location>
</feature>
<dbReference type="InterPro" id="IPR046360">
    <property type="entry name" value="T-box_DNA-bd"/>
</dbReference>
<dbReference type="PANTHER" id="PTHR11267">
    <property type="entry name" value="T-BOX PROTEIN-RELATED"/>
    <property type="match status" value="1"/>
</dbReference>
<evidence type="ECO:0000259" key="7">
    <source>
        <dbReference type="PROSITE" id="PS50252"/>
    </source>
</evidence>
<dbReference type="PROSITE" id="PS50252">
    <property type="entry name" value="TBOX_3"/>
    <property type="match status" value="1"/>
</dbReference>
<name>A0A0N5A9H5_9BILA</name>
<dbReference type="STRING" id="451379.A0A0N5A9H5"/>
<evidence type="ECO:0000256" key="3">
    <source>
        <dbReference type="ARBA" id="ARBA00023163"/>
    </source>
</evidence>
<keyword evidence="3" id="KW-0804">Transcription</keyword>
<dbReference type="Gene3D" id="2.60.40.820">
    <property type="entry name" value="Transcription factor, T-box"/>
    <property type="match status" value="1"/>
</dbReference>
<evidence type="ECO:0000256" key="5">
    <source>
        <dbReference type="PROSITE-ProRule" id="PRU00201"/>
    </source>
</evidence>
<evidence type="ECO:0000313" key="8">
    <source>
        <dbReference type="Proteomes" id="UP000046393"/>
    </source>
</evidence>
<dbReference type="GO" id="GO:0045893">
    <property type="term" value="P:positive regulation of DNA-templated transcription"/>
    <property type="evidence" value="ECO:0007669"/>
    <property type="project" value="InterPro"/>
</dbReference>
<dbReference type="SUPFAM" id="SSF49417">
    <property type="entry name" value="p53-like transcription factors"/>
    <property type="match status" value="1"/>
</dbReference>
<dbReference type="InterPro" id="IPR036960">
    <property type="entry name" value="T-box_sf"/>
</dbReference>
<evidence type="ECO:0000256" key="1">
    <source>
        <dbReference type="ARBA" id="ARBA00023015"/>
    </source>
</evidence>
<dbReference type="Proteomes" id="UP000046393">
    <property type="component" value="Unplaced"/>
</dbReference>
<feature type="region of interest" description="Disordered" evidence="6">
    <location>
        <begin position="94"/>
        <end position="171"/>
    </location>
</feature>
<dbReference type="WBParaSite" id="SMUV_0000075501-mRNA-1">
    <property type="protein sequence ID" value="SMUV_0000075501-mRNA-1"/>
    <property type="gene ID" value="SMUV_0000075501"/>
</dbReference>
<evidence type="ECO:0000256" key="2">
    <source>
        <dbReference type="ARBA" id="ARBA00023125"/>
    </source>
</evidence>
<evidence type="ECO:0000256" key="4">
    <source>
        <dbReference type="ARBA" id="ARBA00023242"/>
    </source>
</evidence>
<feature type="compositionally biased region" description="Low complexity" evidence="6">
    <location>
        <begin position="127"/>
        <end position="171"/>
    </location>
</feature>
<evidence type="ECO:0000256" key="6">
    <source>
        <dbReference type="SAM" id="MobiDB-lite"/>
    </source>
</evidence>
<keyword evidence="4 5" id="KW-0539">Nucleus</keyword>
<dbReference type="Pfam" id="PF00907">
    <property type="entry name" value="T-box"/>
    <property type="match status" value="1"/>
</dbReference>
<proteinExistence type="predicted"/>
<dbReference type="PRINTS" id="PR00937">
    <property type="entry name" value="TBOX"/>
</dbReference>
<accession>A0A0N5A9H5</accession>
<dbReference type="InterPro" id="IPR008967">
    <property type="entry name" value="p53-like_TF_DNA-bd_sf"/>
</dbReference>
<keyword evidence="1" id="KW-0805">Transcription regulation</keyword>
<dbReference type="GO" id="GO:0000981">
    <property type="term" value="F:DNA-binding transcription factor activity, RNA polymerase II-specific"/>
    <property type="evidence" value="ECO:0007669"/>
    <property type="project" value="TreeGrafter"/>
</dbReference>
<keyword evidence="8" id="KW-1185">Reference proteome</keyword>
<feature type="compositionally biased region" description="Low complexity" evidence="6">
    <location>
        <begin position="270"/>
        <end position="295"/>
    </location>
</feature>
<dbReference type="GO" id="GO:0001708">
    <property type="term" value="P:cell fate specification"/>
    <property type="evidence" value="ECO:0007669"/>
    <property type="project" value="TreeGrafter"/>
</dbReference>
<dbReference type="PANTHER" id="PTHR11267:SF181">
    <property type="entry name" value="OPTOMOTOR-BLIND PROTEIN"/>
    <property type="match status" value="1"/>
</dbReference>
<sequence>MHKYQPRLHIARCSDITQLPYSTFNTIIFKETEFIAVTAYQNEKVTQLKIDNNPFAKGFRDAGAGKREKKRLMVKQEISGASIKCDDAEATIRPSSSADLDLSEDDEIPRKRAKSNPVVDTSETQKYKNQQQYSFQQQDQQQLSSRLNRSSTSSAEAALSKSPSQLLQQGSQQQRISATAAVAAAAAAAAATATVPVKDCLLYSGATVAALPFSPTFFAGAAANFAAPEFAAPFYPPPTAPFNTRDFFLQAAHAAQFSAQYFAQQQQQQNSGTLLQTSSSNNISSQPASASTPSPVTKKSGFDVSDLLAKP</sequence>
<dbReference type="AlphaFoldDB" id="A0A0N5A9H5"/>
<dbReference type="InterPro" id="IPR001699">
    <property type="entry name" value="TF_T-box"/>
</dbReference>
<evidence type="ECO:0000313" key="9">
    <source>
        <dbReference type="WBParaSite" id="SMUV_0000075501-mRNA-1"/>
    </source>
</evidence>
<dbReference type="GO" id="GO:0000978">
    <property type="term" value="F:RNA polymerase II cis-regulatory region sequence-specific DNA binding"/>
    <property type="evidence" value="ECO:0007669"/>
    <property type="project" value="InterPro"/>
</dbReference>